<dbReference type="Proteomes" id="UP000801492">
    <property type="component" value="Unassembled WGS sequence"/>
</dbReference>
<protein>
    <submittedName>
        <fullName evidence="2">Uncharacterized protein</fullName>
    </submittedName>
</protein>
<feature type="compositionally biased region" description="Basic and acidic residues" evidence="1">
    <location>
        <begin position="53"/>
        <end position="66"/>
    </location>
</feature>
<dbReference type="EMBL" id="VTPC01058629">
    <property type="protein sequence ID" value="KAF2890080.1"/>
    <property type="molecule type" value="Genomic_DNA"/>
</dbReference>
<reference evidence="2" key="1">
    <citation type="submission" date="2019-08" db="EMBL/GenBank/DDBJ databases">
        <title>The genome of the North American firefly Photinus pyralis.</title>
        <authorList>
            <consortium name="Photinus pyralis genome working group"/>
            <person name="Fallon T.R."/>
            <person name="Sander Lower S.E."/>
            <person name="Weng J.-K."/>
        </authorList>
    </citation>
    <scope>NUCLEOTIDE SEQUENCE</scope>
    <source>
        <strain evidence="2">TRF0915ILg1</strain>
        <tissue evidence="2">Whole body</tissue>
    </source>
</reference>
<dbReference type="AlphaFoldDB" id="A0A8K0CV41"/>
<keyword evidence="3" id="KW-1185">Reference proteome</keyword>
<evidence type="ECO:0000313" key="2">
    <source>
        <dbReference type="EMBL" id="KAF2890080.1"/>
    </source>
</evidence>
<proteinExistence type="predicted"/>
<feature type="region of interest" description="Disordered" evidence="1">
    <location>
        <begin position="50"/>
        <end position="74"/>
    </location>
</feature>
<sequence>MENTFIVPDETSTLGIINNEKALNQETTRNKEVTLENEALMKITIWKKKKKNISRETRSEHAKMSEMENPDDSN</sequence>
<accession>A0A8K0CV41</accession>
<gene>
    <name evidence="2" type="ORF">ILUMI_16093</name>
</gene>
<organism evidence="2 3">
    <name type="scientific">Ignelater luminosus</name>
    <name type="common">Cucubano</name>
    <name type="synonym">Pyrophorus luminosus</name>
    <dbReference type="NCBI Taxonomy" id="2038154"/>
    <lineage>
        <taxon>Eukaryota</taxon>
        <taxon>Metazoa</taxon>
        <taxon>Ecdysozoa</taxon>
        <taxon>Arthropoda</taxon>
        <taxon>Hexapoda</taxon>
        <taxon>Insecta</taxon>
        <taxon>Pterygota</taxon>
        <taxon>Neoptera</taxon>
        <taxon>Endopterygota</taxon>
        <taxon>Coleoptera</taxon>
        <taxon>Polyphaga</taxon>
        <taxon>Elateriformia</taxon>
        <taxon>Elateroidea</taxon>
        <taxon>Elateridae</taxon>
        <taxon>Agrypninae</taxon>
        <taxon>Pyrophorini</taxon>
        <taxon>Ignelater</taxon>
    </lineage>
</organism>
<evidence type="ECO:0000313" key="3">
    <source>
        <dbReference type="Proteomes" id="UP000801492"/>
    </source>
</evidence>
<evidence type="ECO:0000256" key="1">
    <source>
        <dbReference type="SAM" id="MobiDB-lite"/>
    </source>
</evidence>
<name>A0A8K0CV41_IGNLU</name>
<comment type="caution">
    <text evidence="2">The sequence shown here is derived from an EMBL/GenBank/DDBJ whole genome shotgun (WGS) entry which is preliminary data.</text>
</comment>